<reference evidence="3" key="2">
    <citation type="submission" date="2021-12" db="EMBL/GenBank/DDBJ databases">
        <title>Resequencing data analysis of finger millet.</title>
        <authorList>
            <person name="Hatakeyama M."/>
            <person name="Aluri S."/>
            <person name="Balachadran M.T."/>
            <person name="Sivarajan S.R."/>
            <person name="Poveda L."/>
            <person name="Shimizu-Inatsugi R."/>
            <person name="Schlapbach R."/>
            <person name="Sreeman S.M."/>
            <person name="Shimizu K.K."/>
        </authorList>
    </citation>
    <scope>NUCLEOTIDE SEQUENCE</scope>
</reference>
<proteinExistence type="predicted"/>
<dbReference type="Proteomes" id="UP001054889">
    <property type="component" value="Unassembled WGS sequence"/>
</dbReference>
<evidence type="ECO:0000259" key="2">
    <source>
        <dbReference type="Pfam" id="PF12612"/>
    </source>
</evidence>
<dbReference type="InterPro" id="IPR016024">
    <property type="entry name" value="ARM-type_fold"/>
</dbReference>
<comment type="caution">
    <text evidence="3">The sequence shown here is derived from an EMBL/GenBank/DDBJ whole genome shotgun (WGS) entry which is preliminary data.</text>
</comment>
<dbReference type="PANTHER" id="PTHR12658">
    <property type="entry name" value="BETA-TUBULIN COFACTOR D"/>
    <property type="match status" value="1"/>
</dbReference>
<feature type="domain" description="Tubulin-folding cofactor D C-terminal" evidence="2">
    <location>
        <begin position="180"/>
        <end position="333"/>
    </location>
</feature>
<dbReference type="InterPro" id="IPR033162">
    <property type="entry name" value="TBCD"/>
</dbReference>
<sequence>MRLEGSEVRHKDQDKGRIYVFYFVDRQKALSGVVPAIEKARLYRGKGGEIMRSAVSRFISCISMAGISLNEKTKKSLLETLNENLRHPNSQIQCDAVDALKHFIPTYLVSSGEKIANDIISKYLALLDDPNVAARRGAALALGILPYKFLILKWMPVMTKLCSSCTIEDKPDDPDVETRDLIAGIAKQAVEKIDKLREIAVKTLQRILYNQEQFIPFIPHRELLEEIVPNSSELKWAVPAVLYPRLVKLLQVSCYRKPVLAGLVISTGDLLESLKKASTSALVGYLQDSDINISCEGKNKEYLLSCDFLWVLERYQKCDRVITPTLKVVKFILVAVDVIHLLLLFQSDRGLVLQTIEALFSKKIFLKEGYSEFCSRLIDSVVSELKGSKDFTKLCTGISLLGYISSQLEGTCIKAFSQLVTFLGHRYPKIRKASADQVYLVLLQNNDLIPLENLDKAQEVLSETCWEGDVEEARRKRAELNELAGFSVTTSQKSENQETRRKAGTQSVVSTDENTSYSSLVDFSGY</sequence>
<accession>A0AAV5EC81</accession>
<evidence type="ECO:0000256" key="1">
    <source>
        <dbReference type="SAM" id="MobiDB-lite"/>
    </source>
</evidence>
<evidence type="ECO:0000313" key="4">
    <source>
        <dbReference type="Proteomes" id="UP001054889"/>
    </source>
</evidence>
<reference evidence="3" key="1">
    <citation type="journal article" date="2018" name="DNA Res.">
        <title>Multiple hybrid de novo genome assembly of finger millet, an orphan allotetraploid crop.</title>
        <authorList>
            <person name="Hatakeyama M."/>
            <person name="Aluri S."/>
            <person name="Balachadran M.T."/>
            <person name="Sivarajan S.R."/>
            <person name="Patrignani A."/>
            <person name="Gruter S."/>
            <person name="Poveda L."/>
            <person name="Shimizu-Inatsugi R."/>
            <person name="Baeten J."/>
            <person name="Francoijs K.J."/>
            <person name="Nataraja K.N."/>
            <person name="Reddy Y.A.N."/>
            <person name="Phadnis S."/>
            <person name="Ravikumar R.L."/>
            <person name="Schlapbach R."/>
            <person name="Sreeman S.M."/>
            <person name="Shimizu K.K."/>
        </authorList>
    </citation>
    <scope>NUCLEOTIDE SEQUENCE</scope>
</reference>
<dbReference type="PANTHER" id="PTHR12658:SF0">
    <property type="entry name" value="TUBULIN-SPECIFIC CHAPERONE D"/>
    <property type="match status" value="1"/>
</dbReference>
<dbReference type="InterPro" id="IPR011989">
    <property type="entry name" value="ARM-like"/>
</dbReference>
<dbReference type="GO" id="GO:0005096">
    <property type="term" value="F:GTPase activator activity"/>
    <property type="evidence" value="ECO:0007669"/>
    <property type="project" value="InterPro"/>
</dbReference>
<name>A0AAV5EC81_ELECO</name>
<dbReference type="AlphaFoldDB" id="A0AAV5EC81"/>
<dbReference type="Gene3D" id="1.25.10.10">
    <property type="entry name" value="Leucine-rich Repeat Variant"/>
    <property type="match status" value="1"/>
</dbReference>
<dbReference type="GO" id="GO:0048487">
    <property type="term" value="F:beta-tubulin binding"/>
    <property type="evidence" value="ECO:0007669"/>
    <property type="project" value="InterPro"/>
</dbReference>
<feature type="region of interest" description="Disordered" evidence="1">
    <location>
        <begin position="489"/>
        <end position="510"/>
    </location>
</feature>
<dbReference type="InterPro" id="IPR022577">
    <property type="entry name" value="TBCD_C"/>
</dbReference>
<gene>
    <name evidence="3" type="primary">gb07153</name>
    <name evidence="3" type="ORF">PR202_gb07153</name>
</gene>
<dbReference type="SUPFAM" id="SSF48371">
    <property type="entry name" value="ARM repeat"/>
    <property type="match status" value="1"/>
</dbReference>
<dbReference type="GO" id="GO:0007023">
    <property type="term" value="P:post-chaperonin tubulin folding pathway"/>
    <property type="evidence" value="ECO:0007669"/>
    <property type="project" value="InterPro"/>
</dbReference>
<protein>
    <recommendedName>
        <fullName evidence="2">Tubulin-folding cofactor D C-terminal domain-containing protein</fullName>
    </recommendedName>
</protein>
<dbReference type="Pfam" id="PF12612">
    <property type="entry name" value="TFCD_C"/>
    <property type="match status" value="1"/>
</dbReference>
<dbReference type="GO" id="GO:0000226">
    <property type="term" value="P:microtubule cytoskeleton organization"/>
    <property type="evidence" value="ECO:0007669"/>
    <property type="project" value="TreeGrafter"/>
</dbReference>
<organism evidence="3 4">
    <name type="scientific">Eleusine coracana subsp. coracana</name>
    <dbReference type="NCBI Taxonomy" id="191504"/>
    <lineage>
        <taxon>Eukaryota</taxon>
        <taxon>Viridiplantae</taxon>
        <taxon>Streptophyta</taxon>
        <taxon>Embryophyta</taxon>
        <taxon>Tracheophyta</taxon>
        <taxon>Spermatophyta</taxon>
        <taxon>Magnoliopsida</taxon>
        <taxon>Liliopsida</taxon>
        <taxon>Poales</taxon>
        <taxon>Poaceae</taxon>
        <taxon>PACMAD clade</taxon>
        <taxon>Chloridoideae</taxon>
        <taxon>Cynodonteae</taxon>
        <taxon>Eleusininae</taxon>
        <taxon>Eleusine</taxon>
    </lineage>
</organism>
<dbReference type="GO" id="GO:0007021">
    <property type="term" value="P:tubulin complex assembly"/>
    <property type="evidence" value="ECO:0007669"/>
    <property type="project" value="InterPro"/>
</dbReference>
<evidence type="ECO:0000313" key="3">
    <source>
        <dbReference type="EMBL" id="GJN19840.1"/>
    </source>
</evidence>
<dbReference type="EMBL" id="BQKI01000074">
    <property type="protein sequence ID" value="GJN19840.1"/>
    <property type="molecule type" value="Genomic_DNA"/>
</dbReference>
<keyword evidence="4" id="KW-1185">Reference proteome</keyword>